<dbReference type="Gene3D" id="3.90.1170.30">
    <property type="entry name" value="Pyrimidine nucleoside phosphorylase-like, C-terminal domain"/>
    <property type="match status" value="1"/>
</dbReference>
<dbReference type="InterPro" id="IPR013465">
    <property type="entry name" value="Thymidine_Pase"/>
</dbReference>
<dbReference type="AlphaFoldDB" id="A0A2T0W0T1"/>
<dbReference type="Gene3D" id="3.40.1030.10">
    <property type="entry name" value="Nucleoside phosphorylase/phosphoribosyltransferase catalytic domain"/>
    <property type="match status" value="1"/>
</dbReference>
<dbReference type="InterPro" id="IPR000312">
    <property type="entry name" value="Glycosyl_Trfase_fam3"/>
</dbReference>
<dbReference type="PIRSF" id="PIRSF000478">
    <property type="entry name" value="TP_PyNP"/>
    <property type="match status" value="1"/>
</dbReference>
<keyword evidence="5 7" id="KW-0808">Transferase</keyword>
<dbReference type="NCBIfam" id="TIGR02644">
    <property type="entry name" value="Y_phosphoryl"/>
    <property type="match status" value="1"/>
</dbReference>
<dbReference type="GO" id="GO:0009032">
    <property type="term" value="F:thymidine phosphorylase activity"/>
    <property type="evidence" value="ECO:0007669"/>
    <property type="project" value="UniProtKB-UniRule"/>
</dbReference>
<comment type="catalytic activity">
    <reaction evidence="6 7">
        <text>thymidine + phosphate = 2-deoxy-alpha-D-ribose 1-phosphate + thymine</text>
        <dbReference type="Rhea" id="RHEA:16037"/>
        <dbReference type="ChEBI" id="CHEBI:17748"/>
        <dbReference type="ChEBI" id="CHEBI:17821"/>
        <dbReference type="ChEBI" id="CHEBI:43474"/>
        <dbReference type="ChEBI" id="CHEBI:57259"/>
        <dbReference type="EC" id="2.4.2.4"/>
    </reaction>
</comment>
<dbReference type="RefSeq" id="WP_106356550.1">
    <property type="nucleotide sequence ID" value="NZ_PVTP01000004.1"/>
</dbReference>
<dbReference type="FunFam" id="3.40.1030.10:FF:000003">
    <property type="entry name" value="Pyrimidine-nucleoside phosphorylase"/>
    <property type="match status" value="1"/>
</dbReference>
<dbReference type="GO" id="GO:0004645">
    <property type="term" value="F:1,4-alpha-oligoglucan phosphorylase activity"/>
    <property type="evidence" value="ECO:0007669"/>
    <property type="project" value="InterPro"/>
</dbReference>
<protein>
    <recommendedName>
        <fullName evidence="3 7">Thymidine phosphorylase</fullName>
        <ecNumber evidence="3 7">2.4.2.4</ecNumber>
    </recommendedName>
    <alternativeName>
        <fullName evidence="7">TdRPase</fullName>
    </alternativeName>
</protein>
<evidence type="ECO:0000256" key="1">
    <source>
        <dbReference type="ARBA" id="ARBA00006915"/>
    </source>
</evidence>
<reference evidence="9 10" key="1">
    <citation type="submission" date="2018-03" db="EMBL/GenBank/DDBJ databases">
        <title>Genomic Encyclopedia of Archaeal and Bacterial Type Strains, Phase II (KMG-II): from individual species to whole genera.</title>
        <authorList>
            <person name="Goeker M."/>
        </authorList>
    </citation>
    <scope>NUCLEOTIDE SEQUENCE [LARGE SCALE GENOMIC DNA]</scope>
    <source>
        <strain evidence="9 10">DSM 101533</strain>
    </source>
</reference>
<accession>A0A2T0W0T1</accession>
<sequence>MDARAIIAAVRRHHTPSAEELAWFAKGLATGEVSDAQAGAFAMAVCLNGLSDEGRVSLTKGMRDSGDVLHWDLPGPVLDKHSTGGVGDCVSLILAPTLAACGVYVPMISGRGLGHTGGTLDKLEAIPGLSVDVTERRLHQITRDIGCAIVSATGQIAPADKRLYAIRDVTATVESVDLITASILAKKLAAGLEGLILDVKCGSGAFMKTPQDAEALARALVDASNGAGCKTEAMITDMNAPLAPALGNAVEVAVCMEVLSGNAAAAPRLHELTVALCVRLLAMRGVDDAEEQVTRAISSGAAMEKFGQMVAALGGPPDMADDWHTHLPKAPVVKPVPAPTAGHIAAIDGEALGFAVVALGGGRHVETDKINPSVGFTDMIALGDAVAAGEPLCMVHAATDGDAAEAVAAVQAAVRIGDAAKPGPLIIGRIT</sequence>
<dbReference type="PROSITE" id="PS00647">
    <property type="entry name" value="THYMID_PHOSPHORYLASE"/>
    <property type="match status" value="1"/>
</dbReference>
<dbReference type="OrthoDB" id="9763887at2"/>
<evidence type="ECO:0000256" key="6">
    <source>
        <dbReference type="ARBA" id="ARBA00048550"/>
    </source>
</evidence>
<dbReference type="InterPro" id="IPR017872">
    <property type="entry name" value="Pyrmidine_PPase_CS"/>
</dbReference>
<comment type="subunit">
    <text evidence="2 7">Homodimer.</text>
</comment>
<name>A0A2T0W0T1_9RHOB</name>
<dbReference type="UniPathway" id="UPA00578">
    <property type="reaction ID" value="UER00638"/>
</dbReference>
<evidence type="ECO:0000256" key="7">
    <source>
        <dbReference type="HAMAP-Rule" id="MF_01628"/>
    </source>
</evidence>
<dbReference type="InterPro" id="IPR000053">
    <property type="entry name" value="Thymidine/pyrmidine_PPase"/>
</dbReference>
<feature type="domain" description="Pyrimidine nucleoside phosphorylase C-terminal" evidence="8">
    <location>
        <begin position="343"/>
        <end position="417"/>
    </location>
</feature>
<evidence type="ECO:0000256" key="4">
    <source>
        <dbReference type="ARBA" id="ARBA00022676"/>
    </source>
</evidence>
<dbReference type="EMBL" id="PVTP01000004">
    <property type="protein sequence ID" value="PRY78228.1"/>
    <property type="molecule type" value="Genomic_DNA"/>
</dbReference>
<dbReference type="SUPFAM" id="SSF52418">
    <property type="entry name" value="Nucleoside phosphorylase/phosphoribosyltransferase catalytic domain"/>
    <property type="match status" value="1"/>
</dbReference>
<dbReference type="Proteomes" id="UP000238007">
    <property type="component" value="Unassembled WGS sequence"/>
</dbReference>
<comment type="pathway">
    <text evidence="7">Pyrimidine metabolism; dTMP biosynthesis via salvage pathway; dTMP from thymine: step 1/2.</text>
</comment>
<dbReference type="InterPro" id="IPR036320">
    <property type="entry name" value="Glycosyl_Trfase_fam3_N_dom_sf"/>
</dbReference>
<dbReference type="GO" id="GO:0005829">
    <property type="term" value="C:cytosol"/>
    <property type="evidence" value="ECO:0007669"/>
    <property type="project" value="TreeGrafter"/>
</dbReference>
<dbReference type="PANTHER" id="PTHR10515">
    <property type="entry name" value="THYMIDINE PHOSPHORYLASE"/>
    <property type="match status" value="1"/>
</dbReference>
<comment type="similarity">
    <text evidence="1 7">Belongs to the thymidine/pyrimidine-nucleoside phosphorylase family.</text>
</comment>
<keyword evidence="10" id="KW-1185">Reference proteome</keyword>
<evidence type="ECO:0000259" key="8">
    <source>
        <dbReference type="SMART" id="SM00941"/>
    </source>
</evidence>
<proteinExistence type="inferred from homology"/>
<dbReference type="InterPro" id="IPR035902">
    <property type="entry name" value="Nuc_phospho_transferase"/>
</dbReference>
<dbReference type="InterPro" id="IPR036566">
    <property type="entry name" value="PYNP-like_C_sf"/>
</dbReference>
<dbReference type="Pfam" id="PF07831">
    <property type="entry name" value="PYNP_C"/>
    <property type="match status" value="1"/>
</dbReference>
<evidence type="ECO:0000313" key="10">
    <source>
        <dbReference type="Proteomes" id="UP000238007"/>
    </source>
</evidence>
<evidence type="ECO:0000256" key="5">
    <source>
        <dbReference type="ARBA" id="ARBA00022679"/>
    </source>
</evidence>
<dbReference type="HAMAP" id="MF_01628">
    <property type="entry name" value="Thymid_phosp"/>
    <property type="match status" value="1"/>
</dbReference>
<dbReference type="InterPro" id="IPR017459">
    <property type="entry name" value="Glycosyl_Trfase_fam3_N_dom"/>
</dbReference>
<evidence type="ECO:0000256" key="2">
    <source>
        <dbReference type="ARBA" id="ARBA00011738"/>
    </source>
</evidence>
<dbReference type="EC" id="2.4.2.4" evidence="3 7"/>
<comment type="caution">
    <text evidence="9">The sequence shown here is derived from an EMBL/GenBank/DDBJ whole genome shotgun (WGS) entry which is preliminary data.</text>
</comment>
<dbReference type="InterPro" id="IPR013102">
    <property type="entry name" value="PYNP_C"/>
</dbReference>
<dbReference type="SUPFAM" id="SSF54680">
    <property type="entry name" value="Pyrimidine nucleoside phosphorylase C-terminal domain"/>
    <property type="match status" value="1"/>
</dbReference>
<dbReference type="PANTHER" id="PTHR10515:SF0">
    <property type="entry name" value="THYMIDINE PHOSPHORYLASE"/>
    <property type="match status" value="1"/>
</dbReference>
<gene>
    <name evidence="7" type="primary">deoA</name>
    <name evidence="9" type="ORF">CLV80_104193</name>
</gene>
<comment type="function">
    <text evidence="7">The enzymes which catalyze the reversible phosphorolysis of pyrimidine nucleosides are involved in the degradation of these compounds and in their utilization as carbon and energy sources, or in the rescue of pyrimidine bases for nucleotide synthesis.</text>
</comment>
<organism evidence="9 10">
    <name type="scientific">Yoonia maritima</name>
    <dbReference type="NCBI Taxonomy" id="1435347"/>
    <lineage>
        <taxon>Bacteria</taxon>
        <taxon>Pseudomonadati</taxon>
        <taxon>Pseudomonadota</taxon>
        <taxon>Alphaproteobacteria</taxon>
        <taxon>Rhodobacterales</taxon>
        <taxon>Paracoccaceae</taxon>
        <taxon>Yoonia</taxon>
    </lineage>
</organism>
<dbReference type="SUPFAM" id="SSF47648">
    <property type="entry name" value="Nucleoside phosphorylase/phosphoribosyltransferase N-terminal domain"/>
    <property type="match status" value="1"/>
</dbReference>
<dbReference type="GO" id="GO:0046104">
    <property type="term" value="P:thymidine metabolic process"/>
    <property type="evidence" value="ECO:0007669"/>
    <property type="project" value="UniProtKB-UniRule"/>
</dbReference>
<dbReference type="GO" id="GO:0006206">
    <property type="term" value="P:pyrimidine nucleobase metabolic process"/>
    <property type="evidence" value="ECO:0007669"/>
    <property type="project" value="InterPro"/>
</dbReference>
<dbReference type="Gene3D" id="1.20.970.10">
    <property type="entry name" value="Transferase, Pyrimidine Nucleoside Phosphorylase, Chain C"/>
    <property type="match status" value="1"/>
</dbReference>
<evidence type="ECO:0000256" key="3">
    <source>
        <dbReference type="ARBA" id="ARBA00011892"/>
    </source>
</evidence>
<dbReference type="NCBIfam" id="NF004490">
    <property type="entry name" value="PRK05820.1"/>
    <property type="match status" value="1"/>
</dbReference>
<dbReference type="SMART" id="SM00941">
    <property type="entry name" value="PYNP_C"/>
    <property type="match status" value="1"/>
</dbReference>
<keyword evidence="4 7" id="KW-0328">Glycosyltransferase</keyword>
<dbReference type="Pfam" id="PF00591">
    <property type="entry name" value="Glycos_transf_3"/>
    <property type="match status" value="1"/>
</dbReference>
<dbReference type="InterPro" id="IPR018090">
    <property type="entry name" value="Pyrmidine_PPas_bac/euk"/>
</dbReference>
<dbReference type="Pfam" id="PF02885">
    <property type="entry name" value="Glycos_trans_3N"/>
    <property type="match status" value="1"/>
</dbReference>
<evidence type="ECO:0000313" key="9">
    <source>
        <dbReference type="EMBL" id="PRY78228.1"/>
    </source>
</evidence>